<evidence type="ECO:0000256" key="4">
    <source>
        <dbReference type="SAM" id="Phobius"/>
    </source>
</evidence>
<keyword evidence="4" id="KW-0472">Membrane</keyword>
<feature type="transmembrane region" description="Helical" evidence="4">
    <location>
        <begin position="231"/>
        <end position="252"/>
    </location>
</feature>
<keyword evidence="4" id="KW-0812">Transmembrane</keyword>
<comment type="similarity">
    <text evidence="2">Belongs to the major facilitator superfamily. Monocarboxylate porter (TC 2.A.1.13) family.</text>
</comment>
<evidence type="ECO:0000259" key="5">
    <source>
        <dbReference type="PROSITE" id="PS50850"/>
    </source>
</evidence>
<feature type="transmembrane region" description="Helical" evidence="4">
    <location>
        <begin position="272"/>
        <end position="293"/>
    </location>
</feature>
<feature type="transmembrane region" description="Helical" evidence="4">
    <location>
        <begin position="300"/>
        <end position="319"/>
    </location>
</feature>
<evidence type="ECO:0000256" key="1">
    <source>
        <dbReference type="ARBA" id="ARBA00004141"/>
    </source>
</evidence>
<name>A0AAV9P7H3_9PEZI</name>
<dbReference type="EMBL" id="JAVRRT010000010">
    <property type="protein sequence ID" value="KAK5168102.1"/>
    <property type="molecule type" value="Genomic_DNA"/>
</dbReference>
<dbReference type="InterPro" id="IPR050327">
    <property type="entry name" value="Proton-linked_MCT"/>
</dbReference>
<feature type="domain" description="Major facilitator superfamily (MFS) profile" evidence="5">
    <location>
        <begin position="235"/>
        <end position="430"/>
    </location>
</feature>
<feature type="region of interest" description="Disordered" evidence="3">
    <location>
        <begin position="1"/>
        <end position="24"/>
    </location>
</feature>
<feature type="transmembrane region" description="Helical" evidence="4">
    <location>
        <begin position="69"/>
        <end position="90"/>
    </location>
</feature>
<keyword evidence="4" id="KW-1133">Transmembrane helix</keyword>
<dbReference type="SUPFAM" id="SSF103473">
    <property type="entry name" value="MFS general substrate transporter"/>
    <property type="match status" value="1"/>
</dbReference>
<evidence type="ECO:0000256" key="3">
    <source>
        <dbReference type="SAM" id="MobiDB-lite"/>
    </source>
</evidence>
<dbReference type="RefSeq" id="XP_064657712.1">
    <property type="nucleotide sequence ID" value="XM_064803911.1"/>
</dbReference>
<evidence type="ECO:0000313" key="6">
    <source>
        <dbReference type="EMBL" id="KAK5168102.1"/>
    </source>
</evidence>
<proteinExistence type="inferred from homology"/>
<comment type="caution">
    <text evidence="6">The sequence shown here is derived from an EMBL/GenBank/DDBJ whole genome shotgun (WGS) entry which is preliminary data.</text>
</comment>
<dbReference type="InterPro" id="IPR036259">
    <property type="entry name" value="MFS_trans_sf"/>
</dbReference>
<keyword evidence="7" id="KW-1185">Reference proteome</keyword>
<dbReference type="GeneID" id="89928010"/>
<dbReference type="PANTHER" id="PTHR11360:SF287">
    <property type="entry name" value="MFS MONOCARBOXYLATE TRANSPORTER"/>
    <property type="match status" value="1"/>
</dbReference>
<dbReference type="PROSITE" id="PS50850">
    <property type="entry name" value="MFS"/>
    <property type="match status" value="1"/>
</dbReference>
<feature type="transmembrane region" description="Helical" evidence="4">
    <location>
        <begin position="102"/>
        <end position="121"/>
    </location>
</feature>
<protein>
    <recommendedName>
        <fullName evidence="5">Major facilitator superfamily (MFS) profile domain-containing protein</fullName>
    </recommendedName>
</protein>
<comment type="subcellular location">
    <subcellularLocation>
        <location evidence="1">Membrane</location>
        <topology evidence="1">Multi-pass membrane protein</topology>
    </subcellularLocation>
</comment>
<dbReference type="Pfam" id="PF07690">
    <property type="entry name" value="MFS_1"/>
    <property type="match status" value="1"/>
</dbReference>
<feature type="transmembrane region" description="Helical" evidence="4">
    <location>
        <begin position="325"/>
        <end position="348"/>
    </location>
</feature>
<reference evidence="6 7" key="1">
    <citation type="submission" date="2023-08" db="EMBL/GenBank/DDBJ databases">
        <title>Black Yeasts Isolated from many extreme environments.</title>
        <authorList>
            <person name="Coleine C."/>
            <person name="Stajich J.E."/>
            <person name="Selbmann L."/>
        </authorList>
    </citation>
    <scope>NUCLEOTIDE SEQUENCE [LARGE SCALE GENOMIC DNA]</scope>
    <source>
        <strain evidence="6 7">CCFEE 5935</strain>
    </source>
</reference>
<dbReference type="GO" id="GO:0022857">
    <property type="term" value="F:transmembrane transporter activity"/>
    <property type="evidence" value="ECO:0007669"/>
    <property type="project" value="InterPro"/>
</dbReference>
<feature type="transmembrane region" description="Helical" evidence="4">
    <location>
        <begin position="159"/>
        <end position="180"/>
    </location>
</feature>
<dbReference type="Proteomes" id="UP001337655">
    <property type="component" value="Unassembled WGS sequence"/>
</dbReference>
<dbReference type="Gene3D" id="1.20.1250.20">
    <property type="entry name" value="MFS general substrate transporter like domains"/>
    <property type="match status" value="2"/>
</dbReference>
<dbReference type="InterPro" id="IPR011701">
    <property type="entry name" value="MFS"/>
</dbReference>
<feature type="transmembrane region" description="Helical" evidence="4">
    <location>
        <begin position="404"/>
        <end position="424"/>
    </location>
</feature>
<evidence type="ECO:0000313" key="7">
    <source>
        <dbReference type="Proteomes" id="UP001337655"/>
    </source>
</evidence>
<sequence>MELQDTREIDEREEEQPQPTLPPTDTGHQAYLLLAGCFIINVLIWGFAFSFGVLQEYYTSHEPFASQRAGIATIGTVATGLMYLLMPIYFSALQRWPRLKRISTWASLPIVAGSLVGASFAQTVGQLIATQGVLFAIGGNLLFAPTVTYLDEWFLRRKGLAIGIMWAGDGAGGVVMPLVLQELLARYGFRTTLRAVAVAMVVLMAPLLAFVKPRLPIPAASAQRRIDVSFLRSPLFWVLQTFNVVQGTGYFLPSNYLPTYAQSLGLSSRLGSLTLVLVNLAAMLGCILVGALVDRMEITKVLVGISIAATTSILLVWGFSNSFAVLSIFALLYGASAGAYSTAWTGMIKDIRRGSMTADANVIFGFLAAGRGLGATVSGPLSEALIAGGTALHDDDRFAYGSEYGTLIIFSGCTALVGGFSWVVRRLGLI</sequence>
<feature type="transmembrane region" description="Helical" evidence="4">
    <location>
        <begin position="360"/>
        <end position="381"/>
    </location>
</feature>
<feature type="transmembrane region" description="Helical" evidence="4">
    <location>
        <begin position="192"/>
        <end position="211"/>
    </location>
</feature>
<dbReference type="InterPro" id="IPR020846">
    <property type="entry name" value="MFS_dom"/>
</dbReference>
<feature type="compositionally biased region" description="Basic and acidic residues" evidence="3">
    <location>
        <begin position="1"/>
        <end position="10"/>
    </location>
</feature>
<dbReference type="PANTHER" id="PTHR11360">
    <property type="entry name" value="MONOCARBOXYLATE TRANSPORTER"/>
    <property type="match status" value="1"/>
</dbReference>
<dbReference type="GO" id="GO:0016020">
    <property type="term" value="C:membrane"/>
    <property type="evidence" value="ECO:0007669"/>
    <property type="project" value="UniProtKB-SubCell"/>
</dbReference>
<accession>A0AAV9P7H3</accession>
<feature type="transmembrane region" description="Helical" evidence="4">
    <location>
        <begin position="30"/>
        <end position="49"/>
    </location>
</feature>
<gene>
    <name evidence="6" type="ORF">LTR77_006670</name>
</gene>
<evidence type="ECO:0000256" key="2">
    <source>
        <dbReference type="ARBA" id="ARBA00006727"/>
    </source>
</evidence>
<feature type="transmembrane region" description="Helical" evidence="4">
    <location>
        <begin position="127"/>
        <end position="147"/>
    </location>
</feature>
<organism evidence="6 7">
    <name type="scientific">Saxophila tyrrhenica</name>
    <dbReference type="NCBI Taxonomy" id="1690608"/>
    <lineage>
        <taxon>Eukaryota</taxon>
        <taxon>Fungi</taxon>
        <taxon>Dikarya</taxon>
        <taxon>Ascomycota</taxon>
        <taxon>Pezizomycotina</taxon>
        <taxon>Dothideomycetes</taxon>
        <taxon>Dothideomycetidae</taxon>
        <taxon>Mycosphaerellales</taxon>
        <taxon>Extremaceae</taxon>
        <taxon>Saxophila</taxon>
    </lineage>
</organism>
<dbReference type="AlphaFoldDB" id="A0AAV9P7H3"/>